<feature type="compositionally biased region" description="Low complexity" evidence="1">
    <location>
        <begin position="27"/>
        <end position="42"/>
    </location>
</feature>
<feature type="region of interest" description="Disordered" evidence="1">
    <location>
        <begin position="1"/>
        <end position="44"/>
    </location>
</feature>
<dbReference type="GeneID" id="54297350"/>
<evidence type="ECO:0000313" key="2">
    <source>
        <dbReference type="EMBL" id="KAF2145537.1"/>
    </source>
</evidence>
<dbReference type="EMBL" id="ML995477">
    <property type="protein sequence ID" value="KAF2145537.1"/>
    <property type="molecule type" value="Genomic_DNA"/>
</dbReference>
<gene>
    <name evidence="2" type="ORF">K452DRAFT_283895</name>
</gene>
<dbReference type="Proteomes" id="UP000799438">
    <property type="component" value="Unassembled WGS sequence"/>
</dbReference>
<evidence type="ECO:0000256" key="1">
    <source>
        <dbReference type="SAM" id="MobiDB-lite"/>
    </source>
</evidence>
<organism evidence="2 3">
    <name type="scientific">Aplosporella prunicola CBS 121167</name>
    <dbReference type="NCBI Taxonomy" id="1176127"/>
    <lineage>
        <taxon>Eukaryota</taxon>
        <taxon>Fungi</taxon>
        <taxon>Dikarya</taxon>
        <taxon>Ascomycota</taxon>
        <taxon>Pezizomycotina</taxon>
        <taxon>Dothideomycetes</taxon>
        <taxon>Dothideomycetes incertae sedis</taxon>
        <taxon>Botryosphaeriales</taxon>
        <taxon>Aplosporellaceae</taxon>
        <taxon>Aplosporella</taxon>
    </lineage>
</organism>
<sequence length="79" mass="9010">MSLTRTPSTSSLNSFLTGTTLRNDTDSSSSPSPSPHEPASLPGIVAHLKCKYRRAQRRRKFTVVPARQRHDSIHKFYWR</sequence>
<name>A0A6A6BRU1_9PEZI</name>
<proteinExistence type="predicted"/>
<keyword evidence="3" id="KW-1185">Reference proteome</keyword>
<dbReference type="AlphaFoldDB" id="A0A6A6BRU1"/>
<feature type="compositionally biased region" description="Polar residues" evidence="1">
    <location>
        <begin position="1"/>
        <end position="22"/>
    </location>
</feature>
<evidence type="ECO:0000313" key="3">
    <source>
        <dbReference type="Proteomes" id="UP000799438"/>
    </source>
</evidence>
<reference evidence="2" key="1">
    <citation type="journal article" date="2020" name="Stud. Mycol.">
        <title>101 Dothideomycetes genomes: a test case for predicting lifestyles and emergence of pathogens.</title>
        <authorList>
            <person name="Haridas S."/>
            <person name="Albert R."/>
            <person name="Binder M."/>
            <person name="Bloem J."/>
            <person name="Labutti K."/>
            <person name="Salamov A."/>
            <person name="Andreopoulos B."/>
            <person name="Baker S."/>
            <person name="Barry K."/>
            <person name="Bills G."/>
            <person name="Bluhm B."/>
            <person name="Cannon C."/>
            <person name="Castanera R."/>
            <person name="Culley D."/>
            <person name="Daum C."/>
            <person name="Ezra D."/>
            <person name="Gonzalez J."/>
            <person name="Henrissat B."/>
            <person name="Kuo A."/>
            <person name="Liang C."/>
            <person name="Lipzen A."/>
            <person name="Lutzoni F."/>
            <person name="Magnuson J."/>
            <person name="Mondo S."/>
            <person name="Nolan M."/>
            <person name="Ohm R."/>
            <person name="Pangilinan J."/>
            <person name="Park H.-J."/>
            <person name="Ramirez L."/>
            <person name="Alfaro M."/>
            <person name="Sun H."/>
            <person name="Tritt A."/>
            <person name="Yoshinaga Y."/>
            <person name="Zwiers L.-H."/>
            <person name="Turgeon B."/>
            <person name="Goodwin S."/>
            <person name="Spatafora J."/>
            <person name="Crous P."/>
            <person name="Grigoriev I."/>
        </authorList>
    </citation>
    <scope>NUCLEOTIDE SEQUENCE</scope>
    <source>
        <strain evidence="2">CBS 121167</strain>
    </source>
</reference>
<protein>
    <submittedName>
        <fullName evidence="2">Uncharacterized protein</fullName>
    </submittedName>
</protein>
<accession>A0A6A6BRU1</accession>
<dbReference type="RefSeq" id="XP_033401249.1">
    <property type="nucleotide sequence ID" value="XM_033539854.1"/>
</dbReference>